<feature type="domain" description="Fungal-type protein kinase" evidence="5">
    <location>
        <begin position="272"/>
        <end position="690"/>
    </location>
</feature>
<dbReference type="AlphaFoldDB" id="A0AAE0JT15"/>
<evidence type="ECO:0000259" key="5">
    <source>
        <dbReference type="Pfam" id="PF17667"/>
    </source>
</evidence>
<comment type="catalytic activity">
    <reaction evidence="3">
        <text>L-seryl-[protein] + ATP = O-phospho-L-seryl-[protein] + ADP + H(+)</text>
        <dbReference type="Rhea" id="RHEA:17989"/>
        <dbReference type="Rhea" id="RHEA-COMP:9863"/>
        <dbReference type="Rhea" id="RHEA-COMP:11604"/>
        <dbReference type="ChEBI" id="CHEBI:15378"/>
        <dbReference type="ChEBI" id="CHEBI:29999"/>
        <dbReference type="ChEBI" id="CHEBI:30616"/>
        <dbReference type="ChEBI" id="CHEBI:83421"/>
        <dbReference type="ChEBI" id="CHEBI:456216"/>
        <dbReference type="EC" id="2.7.11.1"/>
    </reaction>
</comment>
<dbReference type="EMBL" id="JAULSN010000013">
    <property type="protein sequence ID" value="KAK3360935.1"/>
    <property type="molecule type" value="Genomic_DNA"/>
</dbReference>
<comment type="caution">
    <text evidence="6">The sequence shown here is derived from an EMBL/GenBank/DDBJ whole genome shotgun (WGS) entry which is preliminary data.</text>
</comment>
<dbReference type="InterPro" id="IPR011009">
    <property type="entry name" value="Kinase-like_dom_sf"/>
</dbReference>
<dbReference type="SUPFAM" id="SSF56112">
    <property type="entry name" value="Protein kinase-like (PK-like)"/>
    <property type="match status" value="1"/>
</dbReference>
<evidence type="ECO:0000256" key="1">
    <source>
        <dbReference type="ARBA" id="ARBA00012513"/>
    </source>
</evidence>
<accession>A0AAE0JT15</accession>
<dbReference type="InterPro" id="IPR008266">
    <property type="entry name" value="Tyr_kinase_AS"/>
</dbReference>
<keyword evidence="7" id="KW-1185">Reference proteome</keyword>
<feature type="region of interest" description="Disordered" evidence="4">
    <location>
        <begin position="520"/>
        <end position="559"/>
    </location>
</feature>
<protein>
    <recommendedName>
        <fullName evidence="1">non-specific serine/threonine protein kinase</fullName>
        <ecNumber evidence="1">2.7.11.1</ecNumber>
    </recommendedName>
</protein>
<dbReference type="PROSITE" id="PS00109">
    <property type="entry name" value="PROTEIN_KINASE_TYR"/>
    <property type="match status" value="1"/>
</dbReference>
<dbReference type="EC" id="2.7.11.1" evidence="1"/>
<evidence type="ECO:0000313" key="7">
    <source>
        <dbReference type="Proteomes" id="UP001287356"/>
    </source>
</evidence>
<keyword evidence="6" id="KW-0418">Kinase</keyword>
<organism evidence="6 7">
    <name type="scientific">Lasiosphaeria ovina</name>
    <dbReference type="NCBI Taxonomy" id="92902"/>
    <lineage>
        <taxon>Eukaryota</taxon>
        <taxon>Fungi</taxon>
        <taxon>Dikarya</taxon>
        <taxon>Ascomycota</taxon>
        <taxon>Pezizomycotina</taxon>
        <taxon>Sordariomycetes</taxon>
        <taxon>Sordariomycetidae</taxon>
        <taxon>Sordariales</taxon>
        <taxon>Lasiosphaeriaceae</taxon>
        <taxon>Lasiosphaeria</taxon>
    </lineage>
</organism>
<sequence>MADQQSRLKIINDNSIGKGLDAFRTSFTSICEGAGVSCNPDALEQLGQEDLQDLALNLLSALQSFQASRLLPSSGSGKSLFRDLLRLNSAVDSNDFDLDRIKPLLILALDGHSDDTLIWKHVYDAVTESTPPPRPVASSLQQTPLLRTTSGFANSSEYRQDVDPVLRLELGPLYVGLRRLRETYFGGVAGLEAASGTVFKKCVDGSNPLFGSEGWSEWPAGAKEENVLAWFGDLIPKLEAFAGDYNSTSISRRKLLTQPKTPLLGSTGKRSMDIGFVKDDFTNDPTAGKDFRYRWSHVLVPGELKSNPSADIPSIAWIDLATYAREVFSAQDTRRFVLGFTLCGSLMRIWAFDRLGGIASEQFDINKDGLQFVSTVLGFLWMNEEELGFDPTFITANGQRFIKIKRNGSTERLVIDEVMKQSRYIVGRATTCWKAHREEDPQKPLVIKDSWQYPERDEEGDLLREATGKGVVKVARYYHHETVQVNGMDDDIRSNVRKGLDITRATNYRPGWWVASPITSAAGAPRKGQSSSATGTKRSSSQAGAPLPPSKRSRSTSPIKAGSDVLFNRVHRRVILRDYGKPIYEASSRAALLAALEGCIEGHESLHMAGLLHRDISINNLMINEDDDNPSPPSFLIDLDLAIRVQREGASGAQGMTGTRAFMAIGVLLGEPHSFMHDLESFFWVLFWTCIHYNAQGKDIGPMGFDNWNYESDDGLAEKKKGVINDEEDFLRKAEKIFTPHYRPLTKWVNRLRRTVFPNGTRWKRPEPELYSSMKKILRDARKDPEVLADR</sequence>
<dbReference type="Proteomes" id="UP001287356">
    <property type="component" value="Unassembled WGS sequence"/>
</dbReference>
<evidence type="ECO:0000256" key="4">
    <source>
        <dbReference type="SAM" id="MobiDB-lite"/>
    </source>
</evidence>
<comment type="catalytic activity">
    <reaction evidence="2">
        <text>L-threonyl-[protein] + ATP = O-phospho-L-threonyl-[protein] + ADP + H(+)</text>
        <dbReference type="Rhea" id="RHEA:46608"/>
        <dbReference type="Rhea" id="RHEA-COMP:11060"/>
        <dbReference type="Rhea" id="RHEA-COMP:11605"/>
        <dbReference type="ChEBI" id="CHEBI:15378"/>
        <dbReference type="ChEBI" id="CHEBI:30013"/>
        <dbReference type="ChEBI" id="CHEBI:30616"/>
        <dbReference type="ChEBI" id="CHEBI:61977"/>
        <dbReference type="ChEBI" id="CHEBI:456216"/>
        <dbReference type="EC" id="2.7.11.1"/>
    </reaction>
</comment>
<evidence type="ECO:0000313" key="6">
    <source>
        <dbReference type="EMBL" id="KAK3360935.1"/>
    </source>
</evidence>
<dbReference type="InterPro" id="IPR040976">
    <property type="entry name" value="Pkinase_fungal"/>
</dbReference>
<evidence type="ECO:0000256" key="3">
    <source>
        <dbReference type="ARBA" id="ARBA00048679"/>
    </source>
</evidence>
<dbReference type="GO" id="GO:0004674">
    <property type="term" value="F:protein serine/threonine kinase activity"/>
    <property type="evidence" value="ECO:0007669"/>
    <property type="project" value="UniProtKB-EC"/>
</dbReference>
<dbReference type="Gene3D" id="1.10.510.10">
    <property type="entry name" value="Transferase(Phosphotransferase) domain 1"/>
    <property type="match status" value="1"/>
</dbReference>
<reference evidence="6" key="1">
    <citation type="journal article" date="2023" name="Mol. Phylogenet. Evol.">
        <title>Genome-scale phylogeny and comparative genomics of the fungal order Sordariales.</title>
        <authorList>
            <person name="Hensen N."/>
            <person name="Bonometti L."/>
            <person name="Westerberg I."/>
            <person name="Brannstrom I.O."/>
            <person name="Guillou S."/>
            <person name="Cros-Aarteil S."/>
            <person name="Calhoun S."/>
            <person name="Haridas S."/>
            <person name="Kuo A."/>
            <person name="Mondo S."/>
            <person name="Pangilinan J."/>
            <person name="Riley R."/>
            <person name="LaButti K."/>
            <person name="Andreopoulos B."/>
            <person name="Lipzen A."/>
            <person name="Chen C."/>
            <person name="Yan M."/>
            <person name="Daum C."/>
            <person name="Ng V."/>
            <person name="Clum A."/>
            <person name="Steindorff A."/>
            <person name="Ohm R.A."/>
            <person name="Martin F."/>
            <person name="Silar P."/>
            <person name="Natvig D.O."/>
            <person name="Lalanne C."/>
            <person name="Gautier V."/>
            <person name="Ament-Velasquez S.L."/>
            <person name="Kruys A."/>
            <person name="Hutchinson M.I."/>
            <person name="Powell A.J."/>
            <person name="Barry K."/>
            <person name="Miller A.N."/>
            <person name="Grigoriev I.V."/>
            <person name="Debuchy R."/>
            <person name="Gladieux P."/>
            <person name="Hiltunen Thoren M."/>
            <person name="Johannesson H."/>
        </authorList>
    </citation>
    <scope>NUCLEOTIDE SEQUENCE</scope>
    <source>
        <strain evidence="6">CBS 958.72</strain>
    </source>
</reference>
<dbReference type="Pfam" id="PF17667">
    <property type="entry name" value="Pkinase_fungal"/>
    <property type="match status" value="1"/>
</dbReference>
<proteinExistence type="predicted"/>
<name>A0AAE0JT15_9PEZI</name>
<gene>
    <name evidence="6" type="ORF">B0T24DRAFT_539793</name>
</gene>
<reference evidence="6" key="2">
    <citation type="submission" date="2023-06" db="EMBL/GenBank/DDBJ databases">
        <authorList>
            <consortium name="Lawrence Berkeley National Laboratory"/>
            <person name="Haridas S."/>
            <person name="Hensen N."/>
            <person name="Bonometti L."/>
            <person name="Westerberg I."/>
            <person name="Brannstrom I.O."/>
            <person name="Guillou S."/>
            <person name="Cros-Aarteil S."/>
            <person name="Calhoun S."/>
            <person name="Kuo A."/>
            <person name="Mondo S."/>
            <person name="Pangilinan J."/>
            <person name="Riley R."/>
            <person name="Labutti K."/>
            <person name="Andreopoulos B."/>
            <person name="Lipzen A."/>
            <person name="Chen C."/>
            <person name="Yanf M."/>
            <person name="Daum C."/>
            <person name="Ng V."/>
            <person name="Clum A."/>
            <person name="Steindorff A."/>
            <person name="Ohm R."/>
            <person name="Martin F."/>
            <person name="Silar P."/>
            <person name="Natvig D."/>
            <person name="Lalanne C."/>
            <person name="Gautier V."/>
            <person name="Ament-Velasquez S.L."/>
            <person name="Kruys A."/>
            <person name="Hutchinson M.I."/>
            <person name="Powell A.J."/>
            <person name="Barry K."/>
            <person name="Miller A.N."/>
            <person name="Grigoriev I.V."/>
            <person name="Debuchy R."/>
            <person name="Gladieux P."/>
            <person name="Thoren M.H."/>
            <person name="Johannesson H."/>
        </authorList>
    </citation>
    <scope>NUCLEOTIDE SEQUENCE</scope>
    <source>
        <strain evidence="6">CBS 958.72</strain>
    </source>
</reference>
<dbReference type="PANTHER" id="PTHR38248">
    <property type="entry name" value="FUNK1 6"/>
    <property type="match status" value="1"/>
</dbReference>
<feature type="compositionally biased region" description="Low complexity" evidence="4">
    <location>
        <begin position="530"/>
        <end position="541"/>
    </location>
</feature>
<keyword evidence="6" id="KW-0808">Transferase</keyword>
<dbReference type="PANTHER" id="PTHR38248:SF2">
    <property type="entry name" value="FUNK1 11"/>
    <property type="match status" value="1"/>
</dbReference>
<evidence type="ECO:0000256" key="2">
    <source>
        <dbReference type="ARBA" id="ARBA00047899"/>
    </source>
</evidence>